<comment type="caution">
    <text evidence="7">The sequence shown here is derived from an EMBL/GenBank/DDBJ whole genome shotgun (WGS) entry which is preliminary data.</text>
</comment>
<evidence type="ECO:0000256" key="5">
    <source>
        <dbReference type="ARBA" id="ARBA00023157"/>
    </source>
</evidence>
<gene>
    <name evidence="7" type="ORF">GCK72_006060</name>
</gene>
<dbReference type="GO" id="GO:0005576">
    <property type="term" value="C:extracellular region"/>
    <property type="evidence" value="ECO:0007669"/>
    <property type="project" value="UniProtKB-SubCell"/>
</dbReference>
<name>A0A6A5HHH0_CAERE</name>
<organism evidence="7 8">
    <name type="scientific">Caenorhabditis remanei</name>
    <name type="common">Caenorhabditis vulgaris</name>
    <dbReference type="NCBI Taxonomy" id="31234"/>
    <lineage>
        <taxon>Eukaryota</taxon>
        <taxon>Metazoa</taxon>
        <taxon>Ecdysozoa</taxon>
        <taxon>Nematoda</taxon>
        <taxon>Chromadorea</taxon>
        <taxon>Rhabditida</taxon>
        <taxon>Rhabditina</taxon>
        <taxon>Rhabditomorpha</taxon>
        <taxon>Rhabditoidea</taxon>
        <taxon>Rhabditidae</taxon>
        <taxon>Peloderinae</taxon>
        <taxon>Caenorhabditis</taxon>
    </lineage>
</organism>
<dbReference type="EMBL" id="WUAV01000002">
    <property type="protein sequence ID" value="KAF1766104.1"/>
    <property type="molecule type" value="Genomic_DNA"/>
</dbReference>
<feature type="chain" id="PRO_5025642864" evidence="6">
    <location>
        <begin position="27"/>
        <end position="121"/>
    </location>
</feature>
<keyword evidence="3" id="KW-0964">Secreted</keyword>
<evidence type="ECO:0000256" key="3">
    <source>
        <dbReference type="ARBA" id="ARBA00022525"/>
    </source>
</evidence>
<evidence type="ECO:0000313" key="7">
    <source>
        <dbReference type="EMBL" id="KAF1766104.1"/>
    </source>
</evidence>
<feature type="signal peptide" evidence="6">
    <location>
        <begin position="1"/>
        <end position="26"/>
    </location>
</feature>
<dbReference type="Gene3D" id="1.10.100.10">
    <property type="entry name" value="Insulin-like"/>
    <property type="match status" value="1"/>
</dbReference>
<dbReference type="RefSeq" id="XP_003109041.2">
    <property type="nucleotide sequence ID" value="XM_003108993.2"/>
</dbReference>
<proteinExistence type="inferred from homology"/>
<dbReference type="GO" id="GO:0005179">
    <property type="term" value="F:hormone activity"/>
    <property type="evidence" value="ECO:0007669"/>
    <property type="project" value="InterPro"/>
</dbReference>
<dbReference type="AlphaFoldDB" id="A0A6A5HHH0"/>
<dbReference type="GeneID" id="9800376"/>
<dbReference type="InterPro" id="IPR052335">
    <property type="entry name" value="Insulin-like_regulatory"/>
</dbReference>
<dbReference type="KEGG" id="crq:GCK72_006060"/>
<dbReference type="SUPFAM" id="SSF56994">
    <property type="entry name" value="Insulin-like"/>
    <property type="match status" value="1"/>
</dbReference>
<sequence>MNSLTIIVSLFLILTVSSMAIYETEAAENPEIVAKEMANGLFGQSDFFLFFKLANPSQNTPKSRIQRSSHKTCGQKIVDYTRKICDSLDTYTNSQLDISTKCCSEKCTDDFIKKAMCPDKQ</sequence>
<keyword evidence="5" id="KW-1015">Disulfide bond</keyword>
<evidence type="ECO:0000256" key="4">
    <source>
        <dbReference type="ARBA" id="ARBA00022729"/>
    </source>
</evidence>
<dbReference type="CTD" id="9800376"/>
<evidence type="ECO:0000313" key="8">
    <source>
        <dbReference type="Proteomes" id="UP000483820"/>
    </source>
</evidence>
<comment type="similarity">
    <text evidence="2">Belongs to the insulin family.</text>
</comment>
<dbReference type="PANTHER" id="PTHR33893">
    <property type="entry name" value="INSULIN RELATED-RELATED-RELATED"/>
    <property type="match status" value="1"/>
</dbReference>
<dbReference type="InterPro" id="IPR036438">
    <property type="entry name" value="Insulin-like_sf"/>
</dbReference>
<dbReference type="Pfam" id="PF03488">
    <property type="entry name" value="Ins_beta"/>
    <property type="match status" value="1"/>
</dbReference>
<reference evidence="7 8" key="1">
    <citation type="submission" date="2019-12" db="EMBL/GenBank/DDBJ databases">
        <title>Chromosome-level assembly of the Caenorhabditis remanei genome.</title>
        <authorList>
            <person name="Teterina A.A."/>
            <person name="Willis J.H."/>
            <person name="Phillips P.C."/>
        </authorList>
    </citation>
    <scope>NUCLEOTIDE SEQUENCE [LARGE SCALE GENOMIC DNA]</scope>
    <source>
        <strain evidence="7 8">PX506</strain>
        <tissue evidence="7">Whole organism</tissue>
    </source>
</reference>
<evidence type="ECO:0000256" key="1">
    <source>
        <dbReference type="ARBA" id="ARBA00004613"/>
    </source>
</evidence>
<evidence type="ECO:0000256" key="2">
    <source>
        <dbReference type="ARBA" id="ARBA00009034"/>
    </source>
</evidence>
<comment type="subcellular location">
    <subcellularLocation>
        <location evidence="1">Secreted</location>
    </subcellularLocation>
</comment>
<dbReference type="PANTHER" id="PTHR33893:SF9">
    <property type="entry name" value="INSULIN RELATED-RELATED"/>
    <property type="match status" value="1"/>
</dbReference>
<protein>
    <submittedName>
        <fullName evidence="7">Uncharacterized protein</fullName>
    </submittedName>
</protein>
<evidence type="ECO:0000256" key="6">
    <source>
        <dbReference type="SAM" id="SignalP"/>
    </source>
</evidence>
<dbReference type="InterPro" id="IPR003235">
    <property type="entry name" value="Nem_insulin-like_b-type"/>
</dbReference>
<accession>A0A6A5HHH0</accession>
<keyword evidence="4 6" id="KW-0732">Signal</keyword>
<dbReference type="Proteomes" id="UP000483820">
    <property type="component" value="Chromosome II"/>
</dbReference>